<reference evidence="3" key="1">
    <citation type="submission" date="2018-02" db="EMBL/GenBank/DDBJ databases">
        <authorList>
            <person name="Hausmann B."/>
        </authorList>
    </citation>
    <scope>NUCLEOTIDE SEQUENCE [LARGE SCALE GENOMIC DNA]</scope>
    <source>
        <strain evidence="3">Peat soil MAG SbA1</strain>
    </source>
</reference>
<evidence type="ECO:0000313" key="2">
    <source>
        <dbReference type="EMBL" id="SPF40998.1"/>
    </source>
</evidence>
<evidence type="ECO:0000259" key="1">
    <source>
        <dbReference type="SMART" id="SM01126"/>
    </source>
</evidence>
<dbReference type="NCBIfam" id="NF033547">
    <property type="entry name" value="transpos_IS1595"/>
    <property type="match status" value="1"/>
</dbReference>
<name>A0A2U3KMW9_9BACT</name>
<dbReference type="SMART" id="SM01126">
    <property type="entry name" value="DDE_Tnp_IS1595"/>
    <property type="match status" value="1"/>
</dbReference>
<dbReference type="InterPro" id="IPR053164">
    <property type="entry name" value="IS1016-like_transposase"/>
</dbReference>
<protein>
    <submittedName>
        <fullName evidence="2">Transposase</fullName>
    </submittedName>
</protein>
<dbReference type="InterPro" id="IPR024445">
    <property type="entry name" value="Tnp_ISXO2-like"/>
</dbReference>
<accession>A0A2U3KMW9</accession>
<gene>
    <name evidence="2" type="ORF">SBA1_340039</name>
</gene>
<feature type="domain" description="ISXO2-like transposase" evidence="1">
    <location>
        <begin position="137"/>
        <end position="287"/>
    </location>
</feature>
<proteinExistence type="predicted"/>
<dbReference type="PANTHER" id="PTHR47163">
    <property type="entry name" value="DDE_TNP_IS1595 DOMAIN-CONTAINING PROTEIN"/>
    <property type="match status" value="1"/>
</dbReference>
<dbReference type="PANTHER" id="PTHR47163:SF2">
    <property type="entry name" value="SI:DKEY-17M8.2"/>
    <property type="match status" value="1"/>
</dbReference>
<sequence>MAHNNRKPNMLPYTLKDFQRQFPDDATCLEWLRNYLYPTEGIYCETCEATTKHHRIKSRPSYSCDHCGHHVHPTAGTIFHKSPTPLTTWFYAIYLMAQTRCGISAKQIQRETGVTYKTAWRMFRQIRSMLDDEKMPPLGGGRKRPVEMDEMYYGGVRKGQGGRPMAGDMGKKVTVIGMVKRKGSVRAVVAQDVQGSTMLGLVKEHVLPKSTVFTDEFKGYNSLDRHLNQYDHRRINHSEKVYVVGDVHTNTIDGFWALVKTGIRGVYHQVGRHYLQTYLNEYSFRYNRRFDRAPMFHSFLHQIEKRDAVVRQIPVEVEPF</sequence>
<organism evidence="2 3">
    <name type="scientific">Candidatus Sulfotelmatobacter kueseliae</name>
    <dbReference type="NCBI Taxonomy" id="2042962"/>
    <lineage>
        <taxon>Bacteria</taxon>
        <taxon>Pseudomonadati</taxon>
        <taxon>Acidobacteriota</taxon>
        <taxon>Terriglobia</taxon>
        <taxon>Terriglobales</taxon>
        <taxon>Candidatus Korobacteraceae</taxon>
        <taxon>Candidatus Sulfotelmatobacter</taxon>
    </lineage>
</organism>
<dbReference type="EMBL" id="OMOD01000127">
    <property type="protein sequence ID" value="SPF40998.1"/>
    <property type="molecule type" value="Genomic_DNA"/>
</dbReference>
<dbReference type="OrthoDB" id="9769409at2"/>
<dbReference type="Proteomes" id="UP000238701">
    <property type="component" value="Unassembled WGS sequence"/>
</dbReference>
<evidence type="ECO:0000313" key="3">
    <source>
        <dbReference type="Proteomes" id="UP000238701"/>
    </source>
</evidence>
<dbReference type="AlphaFoldDB" id="A0A2U3KMW9"/>
<dbReference type="Pfam" id="PF12762">
    <property type="entry name" value="DDE_Tnp_IS1595"/>
    <property type="match status" value="1"/>
</dbReference>